<evidence type="ECO:0000259" key="4">
    <source>
        <dbReference type="PROSITE" id="PS51078"/>
    </source>
</evidence>
<dbReference type="Gene3D" id="3.30.450.40">
    <property type="match status" value="1"/>
</dbReference>
<proteinExistence type="predicted"/>
<dbReference type="GO" id="GO:0045892">
    <property type="term" value="P:negative regulation of DNA-templated transcription"/>
    <property type="evidence" value="ECO:0007669"/>
    <property type="project" value="TreeGrafter"/>
</dbReference>
<sequence>MTGAPKAAGTASARKIFNILLSYSEKAPLWTAQELAAKHQISMPTLYRYLAFLRDMGLIEGAGDSSYRLTEEVVHLARAARAGRSVLIEAAMPEMRRIRDEVNETVLIAGRTRDHVYCIERIESLQPVRLQFERGQPMSLHRGSLARVLLSGMPIKERTSYLARVLPEVSEENRALLTPENLEKVRSAGYTQSFDEVDEGIWGTAAAIQRGGEITAAIGVAAPTYRIDARMRGTIIELVREASQRITAAVAQEF</sequence>
<dbReference type="AlphaFoldDB" id="A0AAP2CPF5"/>
<accession>A0AAP2CPF5</accession>
<evidence type="ECO:0000313" key="5">
    <source>
        <dbReference type="EMBL" id="MBT0957211.1"/>
    </source>
</evidence>
<dbReference type="InterPro" id="IPR050707">
    <property type="entry name" value="HTH_MetabolicPath_Reg"/>
</dbReference>
<dbReference type="Proteomes" id="UP001315686">
    <property type="component" value="Unassembled WGS sequence"/>
</dbReference>
<dbReference type="Pfam" id="PF01614">
    <property type="entry name" value="IclR_C"/>
    <property type="match status" value="1"/>
</dbReference>
<feature type="domain" description="IclR-ED" evidence="4">
    <location>
        <begin position="72"/>
        <end position="252"/>
    </location>
</feature>
<comment type="caution">
    <text evidence="5">The sequence shown here is derived from an EMBL/GenBank/DDBJ whole genome shotgun (WGS) entry which is preliminary data.</text>
</comment>
<dbReference type="InterPro" id="IPR036390">
    <property type="entry name" value="WH_DNA-bd_sf"/>
</dbReference>
<dbReference type="PROSITE" id="PS51078">
    <property type="entry name" value="ICLR_ED"/>
    <property type="match status" value="1"/>
</dbReference>
<evidence type="ECO:0000256" key="3">
    <source>
        <dbReference type="ARBA" id="ARBA00023163"/>
    </source>
</evidence>
<dbReference type="InterPro" id="IPR029016">
    <property type="entry name" value="GAF-like_dom_sf"/>
</dbReference>
<evidence type="ECO:0000256" key="1">
    <source>
        <dbReference type="ARBA" id="ARBA00023015"/>
    </source>
</evidence>
<evidence type="ECO:0000256" key="2">
    <source>
        <dbReference type="ARBA" id="ARBA00023125"/>
    </source>
</evidence>
<protein>
    <submittedName>
        <fullName evidence="5">IclR family transcriptional regulator</fullName>
    </submittedName>
</protein>
<name>A0AAP2CPF5_9RHOB</name>
<organism evidence="5 6">
    <name type="scientific">Harenicola maris</name>
    <dbReference type="NCBI Taxonomy" id="2841044"/>
    <lineage>
        <taxon>Bacteria</taxon>
        <taxon>Pseudomonadati</taxon>
        <taxon>Pseudomonadota</taxon>
        <taxon>Alphaproteobacteria</taxon>
        <taxon>Rhodobacterales</taxon>
        <taxon>Paracoccaceae</taxon>
        <taxon>Harenicola</taxon>
    </lineage>
</organism>
<gene>
    <name evidence="5" type="ORF">IV417_07435</name>
</gene>
<dbReference type="InterPro" id="IPR014757">
    <property type="entry name" value="Tscrpt_reg_IclR_C"/>
</dbReference>
<keyword evidence="6" id="KW-1185">Reference proteome</keyword>
<dbReference type="SUPFAM" id="SSF46785">
    <property type="entry name" value="Winged helix' DNA-binding domain"/>
    <property type="match status" value="1"/>
</dbReference>
<dbReference type="InterPro" id="IPR005471">
    <property type="entry name" value="Tscrpt_reg_IclR_N"/>
</dbReference>
<dbReference type="InterPro" id="IPR036388">
    <property type="entry name" value="WH-like_DNA-bd_sf"/>
</dbReference>
<reference evidence="5 6" key="1">
    <citation type="journal article" date="2021" name="Arch. Microbiol.">
        <title>Harenicola maris gen. nov., sp. nov. isolated from the Sea of Japan shallow sediments.</title>
        <authorList>
            <person name="Romanenko L.A."/>
            <person name="Kurilenko V.V."/>
            <person name="Chernysheva N.Y."/>
            <person name="Tekutyeva L.A."/>
            <person name="Velansky P.V."/>
            <person name="Svetashev V.I."/>
            <person name="Isaeva M.P."/>
        </authorList>
    </citation>
    <scope>NUCLEOTIDE SEQUENCE [LARGE SCALE GENOMIC DNA]</scope>
    <source>
        <strain evidence="5 6">KMM 3653</strain>
    </source>
</reference>
<dbReference type="PANTHER" id="PTHR30136">
    <property type="entry name" value="HELIX-TURN-HELIX TRANSCRIPTIONAL REGULATOR, ICLR FAMILY"/>
    <property type="match status" value="1"/>
</dbReference>
<evidence type="ECO:0000313" key="6">
    <source>
        <dbReference type="Proteomes" id="UP001315686"/>
    </source>
</evidence>
<dbReference type="SMART" id="SM00346">
    <property type="entry name" value="HTH_ICLR"/>
    <property type="match status" value="1"/>
</dbReference>
<keyword evidence="1" id="KW-0805">Transcription regulation</keyword>
<dbReference type="GO" id="GO:0003677">
    <property type="term" value="F:DNA binding"/>
    <property type="evidence" value="ECO:0007669"/>
    <property type="project" value="UniProtKB-KW"/>
</dbReference>
<dbReference type="RefSeq" id="WP_327793387.1">
    <property type="nucleotide sequence ID" value="NZ_JADQAZ010000001.1"/>
</dbReference>
<dbReference type="PANTHER" id="PTHR30136:SF35">
    <property type="entry name" value="HTH-TYPE TRANSCRIPTIONAL REGULATOR RV1719"/>
    <property type="match status" value="1"/>
</dbReference>
<dbReference type="EMBL" id="JADQAZ010000001">
    <property type="protein sequence ID" value="MBT0957211.1"/>
    <property type="molecule type" value="Genomic_DNA"/>
</dbReference>
<dbReference type="GO" id="GO:0003700">
    <property type="term" value="F:DNA-binding transcription factor activity"/>
    <property type="evidence" value="ECO:0007669"/>
    <property type="project" value="TreeGrafter"/>
</dbReference>
<dbReference type="Gene3D" id="1.10.10.10">
    <property type="entry name" value="Winged helix-like DNA-binding domain superfamily/Winged helix DNA-binding domain"/>
    <property type="match status" value="1"/>
</dbReference>
<dbReference type="SUPFAM" id="SSF55781">
    <property type="entry name" value="GAF domain-like"/>
    <property type="match status" value="1"/>
</dbReference>
<keyword evidence="2" id="KW-0238">DNA-binding</keyword>
<keyword evidence="3" id="KW-0804">Transcription</keyword>